<evidence type="ECO:0000256" key="4">
    <source>
        <dbReference type="ARBA" id="ARBA00023136"/>
    </source>
</evidence>
<accession>A0A090L8T4</accession>
<evidence type="ECO:0000256" key="3">
    <source>
        <dbReference type="ARBA" id="ARBA00022989"/>
    </source>
</evidence>
<dbReference type="Pfam" id="PF00335">
    <property type="entry name" value="Tetraspanin"/>
    <property type="match status" value="1"/>
</dbReference>
<dbReference type="OrthoDB" id="5845060at2759"/>
<evidence type="ECO:0000256" key="1">
    <source>
        <dbReference type="ARBA" id="ARBA00004141"/>
    </source>
</evidence>
<comment type="subcellular location">
    <subcellularLocation>
        <location evidence="1">Membrane</location>
        <topology evidence="1">Multi-pass membrane protein</topology>
    </subcellularLocation>
</comment>
<protein>
    <submittedName>
        <fullName evidence="6 8">Tetraspanin 97E</fullName>
    </submittedName>
</protein>
<evidence type="ECO:0000256" key="5">
    <source>
        <dbReference type="SAM" id="Phobius"/>
    </source>
</evidence>
<dbReference type="WormBase" id="SRAE_1000217100">
    <property type="protein sequence ID" value="SRP09821"/>
    <property type="gene ID" value="WBGene00258785"/>
</dbReference>
<gene>
    <name evidence="6 8 9" type="ORF">SRAE_1000217100</name>
</gene>
<dbReference type="GeneID" id="36376280"/>
<proteinExistence type="predicted"/>
<name>A0A090L8T4_STRRB</name>
<evidence type="ECO:0000313" key="9">
    <source>
        <dbReference type="WormBase" id="SRAE_1000217100"/>
    </source>
</evidence>
<feature type="transmembrane region" description="Helical" evidence="5">
    <location>
        <begin position="64"/>
        <end position="89"/>
    </location>
</feature>
<dbReference type="EMBL" id="LN609528">
    <property type="protein sequence ID" value="CEF63915.1"/>
    <property type="molecule type" value="Genomic_DNA"/>
</dbReference>
<dbReference type="OMA" id="CHAPCKA"/>
<feature type="transmembrane region" description="Helical" evidence="5">
    <location>
        <begin position="16"/>
        <end position="35"/>
    </location>
</feature>
<evidence type="ECO:0000313" key="7">
    <source>
        <dbReference type="Proteomes" id="UP000035682"/>
    </source>
</evidence>
<evidence type="ECO:0000313" key="8">
    <source>
        <dbReference type="WBParaSite" id="SRAE_1000217100.1"/>
    </source>
</evidence>
<dbReference type="CTD" id="36376280"/>
<evidence type="ECO:0000313" key="6">
    <source>
        <dbReference type="EMBL" id="CEF63915.1"/>
    </source>
</evidence>
<feature type="transmembrane region" description="Helical" evidence="5">
    <location>
        <begin position="158"/>
        <end position="180"/>
    </location>
</feature>
<keyword evidence="4 5" id="KW-0472">Membrane</keyword>
<dbReference type="InterPro" id="IPR018499">
    <property type="entry name" value="Tetraspanin/Peripherin"/>
</dbReference>
<keyword evidence="2 5" id="KW-0812">Transmembrane</keyword>
<keyword evidence="3 5" id="KW-1133">Transmembrane helix</keyword>
<dbReference type="GO" id="GO:0016020">
    <property type="term" value="C:membrane"/>
    <property type="evidence" value="ECO:0007669"/>
    <property type="project" value="UniProtKB-SubCell"/>
</dbReference>
<feature type="transmembrane region" description="Helical" evidence="5">
    <location>
        <begin position="41"/>
        <end position="57"/>
    </location>
</feature>
<dbReference type="AlphaFoldDB" id="A0A090L8T4"/>
<dbReference type="WBParaSite" id="SRAE_1000217100.1">
    <property type="protein sequence ID" value="SRAE_1000217100.1"/>
    <property type="gene ID" value="WBGene00258785"/>
</dbReference>
<reference evidence="8" key="2">
    <citation type="submission" date="2020-12" db="UniProtKB">
        <authorList>
            <consortium name="WormBaseParasite"/>
        </authorList>
    </citation>
    <scope>IDENTIFICATION</scope>
</reference>
<dbReference type="STRING" id="34506.A0A090L8T4"/>
<evidence type="ECO:0000256" key="2">
    <source>
        <dbReference type="ARBA" id="ARBA00022692"/>
    </source>
</evidence>
<reference evidence="6 7" key="1">
    <citation type="submission" date="2014-09" db="EMBL/GenBank/DDBJ databases">
        <authorList>
            <person name="Martin A.A."/>
        </authorList>
    </citation>
    <scope>NUCLEOTIDE SEQUENCE</scope>
    <source>
        <strain evidence="7">ED321</strain>
        <strain evidence="6">ED321 Heterogonic</strain>
    </source>
</reference>
<keyword evidence="7" id="KW-1185">Reference proteome</keyword>
<sequence length="207" mass="23589">MSLTTVRYKFKGIQNYYTSINVLYTVISLVLLLIGNYVRELTYPFSSGVILGLIICNRQNHVSIVFYIILLSFALLAQLAVAAVCIFHTTTSELNEEVKYHWKNSNNDQIFKFENRFDCCGLTSTMDSAVNCTLLKCSQNKDCDPCINVISIKILEGLILAGSVGIVTSVFYFIGIYAAYKYKQGIDDYWEDHLMISEESDSEFYYE</sequence>
<dbReference type="RefSeq" id="XP_024503116.1">
    <property type="nucleotide sequence ID" value="XM_024649216.1"/>
</dbReference>
<dbReference type="Proteomes" id="UP000035682">
    <property type="component" value="Unplaced"/>
</dbReference>
<organism evidence="6">
    <name type="scientific">Strongyloides ratti</name>
    <name type="common">Parasitic roundworm</name>
    <dbReference type="NCBI Taxonomy" id="34506"/>
    <lineage>
        <taxon>Eukaryota</taxon>
        <taxon>Metazoa</taxon>
        <taxon>Ecdysozoa</taxon>
        <taxon>Nematoda</taxon>
        <taxon>Chromadorea</taxon>
        <taxon>Rhabditida</taxon>
        <taxon>Tylenchina</taxon>
        <taxon>Panagrolaimomorpha</taxon>
        <taxon>Strongyloidoidea</taxon>
        <taxon>Strongyloididae</taxon>
        <taxon>Strongyloides</taxon>
    </lineage>
</organism>